<reference evidence="12 13" key="1">
    <citation type="journal article" date="2010" name="Proc. Natl. Acad. Sci. U.S.A.">
        <title>A Nitrospira metagenome illuminates the physiology and evolution of globally important nitrite-oxidizing bacteria.</title>
        <authorList>
            <person name="Lucker S."/>
            <person name="Wagner M."/>
            <person name="Maixner F."/>
            <person name="Pelletier E."/>
            <person name="Koch H."/>
            <person name="Vacherie B."/>
            <person name="Rattei T."/>
            <person name="Sinninghe Damste J."/>
            <person name="Spieck E."/>
            <person name="Le Paslier D."/>
            <person name="Daims H."/>
        </authorList>
    </citation>
    <scope>NUCLEOTIDE SEQUENCE [LARGE SCALE GENOMIC DNA]</scope>
</reference>
<dbReference type="KEGG" id="nde:NIDE4047"/>
<keyword evidence="6" id="KW-0426">Late protein</keyword>
<dbReference type="GO" id="GO:0030527">
    <property type="term" value="F:structural constituent of chromatin"/>
    <property type="evidence" value="ECO:0007669"/>
    <property type="project" value="InterPro"/>
</dbReference>
<comment type="subcellular location">
    <subcellularLocation>
        <location evidence="1">Virion</location>
    </subcellularLocation>
</comment>
<dbReference type="AlphaFoldDB" id="D8P884"/>
<accession>D8P884</accession>
<comment type="function">
    <text evidence="10">DNA-binding protein that plays a critical role in nucleoid compaction, genome replication and DNA replication and transcription. Binds to both ssDNA and dsDNA with a binding site covering about 15 nucleotides. Displays DNA-supercoiling activity only when associated with the viral DNA topoisomerase 2.</text>
</comment>
<evidence type="ECO:0000256" key="4">
    <source>
        <dbReference type="ARBA" id="ARBA00016145"/>
    </source>
</evidence>
<evidence type="ECO:0000313" key="13">
    <source>
        <dbReference type="Proteomes" id="UP000001660"/>
    </source>
</evidence>
<dbReference type="CDD" id="cd00591">
    <property type="entry name" value="HU_IHF"/>
    <property type="match status" value="1"/>
</dbReference>
<keyword evidence="5" id="KW-0235">DNA replication</keyword>
<keyword evidence="13" id="KW-1185">Reference proteome</keyword>
<evidence type="ECO:0000256" key="9">
    <source>
        <dbReference type="ARBA" id="ARBA00033227"/>
    </source>
</evidence>
<dbReference type="Proteomes" id="UP000001660">
    <property type="component" value="Chromosome"/>
</dbReference>
<protein>
    <recommendedName>
        <fullName evidence="4">Viral histone-like protein</fullName>
    </recommendedName>
    <alternativeName>
        <fullName evidence="9">DNA-binding protein pA104R</fullName>
    </alternativeName>
    <alternativeName>
        <fullName evidence="8">pA104R</fullName>
    </alternativeName>
</protein>
<evidence type="ECO:0000256" key="6">
    <source>
        <dbReference type="ARBA" id="ARBA00022921"/>
    </source>
</evidence>
<evidence type="ECO:0000256" key="2">
    <source>
        <dbReference type="ARBA" id="ARBA00010529"/>
    </source>
</evidence>
<comment type="similarity">
    <text evidence="2 11">Belongs to the bacterial histone-like protein family.</text>
</comment>
<dbReference type="GO" id="GO:0003677">
    <property type="term" value="F:DNA binding"/>
    <property type="evidence" value="ECO:0007669"/>
    <property type="project" value="UniProtKB-KW"/>
</dbReference>
<proteinExistence type="inferred from homology"/>
<evidence type="ECO:0000313" key="12">
    <source>
        <dbReference type="EMBL" id="CBK43716.1"/>
    </source>
</evidence>
<dbReference type="PANTHER" id="PTHR33175">
    <property type="entry name" value="DNA-BINDING PROTEIN HU"/>
    <property type="match status" value="1"/>
</dbReference>
<evidence type="ECO:0000256" key="3">
    <source>
        <dbReference type="ARBA" id="ARBA00011738"/>
    </source>
</evidence>
<dbReference type="PRINTS" id="PR01727">
    <property type="entry name" value="DNABINDINGHU"/>
</dbReference>
<evidence type="ECO:0000256" key="5">
    <source>
        <dbReference type="ARBA" id="ARBA00022705"/>
    </source>
</evidence>
<name>D8P884_9BACT</name>
<dbReference type="GO" id="GO:0005829">
    <property type="term" value="C:cytosol"/>
    <property type="evidence" value="ECO:0007669"/>
    <property type="project" value="TreeGrafter"/>
</dbReference>
<dbReference type="PANTHER" id="PTHR33175:SF13">
    <property type="entry name" value="HISTONE-LIKE PROTEIN"/>
    <property type="match status" value="1"/>
</dbReference>
<dbReference type="eggNOG" id="COG0776">
    <property type="taxonomic scope" value="Bacteria"/>
</dbReference>
<organism evidence="12 13">
    <name type="scientific">Nitrospira defluvii</name>
    <dbReference type="NCBI Taxonomy" id="330214"/>
    <lineage>
        <taxon>Bacteria</taxon>
        <taxon>Pseudomonadati</taxon>
        <taxon>Nitrospirota</taxon>
        <taxon>Nitrospiria</taxon>
        <taxon>Nitrospirales</taxon>
        <taxon>Nitrospiraceae</taxon>
        <taxon>Nitrospira</taxon>
    </lineage>
</organism>
<dbReference type="EMBL" id="FP929003">
    <property type="protein sequence ID" value="CBK43716.1"/>
    <property type="molecule type" value="Genomic_DNA"/>
</dbReference>
<dbReference type="STRING" id="330214.NIDE4047"/>
<evidence type="ECO:0000256" key="1">
    <source>
        <dbReference type="ARBA" id="ARBA00004328"/>
    </source>
</evidence>
<keyword evidence="7" id="KW-0238">DNA-binding</keyword>
<sequence length="95" mass="10308">MAKSMTKSQIADHLAGKAGITKKTAVQFLDDFAALAYREAKNAFVVPGIGKLVLANRKARMGRNPQTGEPIKIPAKRVVKFRVAKMAKDSILGKK</sequence>
<evidence type="ECO:0000256" key="7">
    <source>
        <dbReference type="ARBA" id="ARBA00023125"/>
    </source>
</evidence>
<dbReference type="Gene3D" id="4.10.520.10">
    <property type="entry name" value="IHF-like DNA-binding proteins"/>
    <property type="match status" value="1"/>
</dbReference>
<gene>
    <name evidence="12" type="primary">hupB</name>
    <name evidence="12" type="ORF">NIDE4047</name>
</gene>
<dbReference type="Pfam" id="PF00216">
    <property type="entry name" value="Bac_DNA_binding"/>
    <property type="match status" value="1"/>
</dbReference>
<evidence type="ECO:0000256" key="11">
    <source>
        <dbReference type="RuleBase" id="RU003939"/>
    </source>
</evidence>
<comment type="subunit">
    <text evidence="3">Homodimer.</text>
</comment>
<dbReference type="SUPFAM" id="SSF47729">
    <property type="entry name" value="IHF-like DNA-binding proteins"/>
    <property type="match status" value="1"/>
</dbReference>
<dbReference type="InterPro" id="IPR000119">
    <property type="entry name" value="Hist_DNA-bd"/>
</dbReference>
<dbReference type="HOGENOM" id="CLU_105066_3_0_0"/>
<evidence type="ECO:0000256" key="8">
    <source>
        <dbReference type="ARBA" id="ARBA00033120"/>
    </source>
</evidence>
<evidence type="ECO:0000256" key="10">
    <source>
        <dbReference type="ARBA" id="ARBA00046140"/>
    </source>
</evidence>
<dbReference type="GO" id="GO:0006260">
    <property type="term" value="P:DNA replication"/>
    <property type="evidence" value="ECO:0007669"/>
    <property type="project" value="UniProtKB-KW"/>
</dbReference>
<dbReference type="SMART" id="SM00411">
    <property type="entry name" value="BHL"/>
    <property type="match status" value="1"/>
</dbReference>
<dbReference type="OrthoDB" id="9799835at2"/>
<dbReference type="InterPro" id="IPR010992">
    <property type="entry name" value="IHF-like_DNA-bd_dom_sf"/>
</dbReference>